<sequence length="104" mass="11629">MTLQATVRVEQRLGSQMQKPGEQSWQGEKKRLSKKQQQQQQRGAGENSFPPQQHTHTAPAFQRAKKKNGEMSPKTKETTCPHPSNQEEDDSSSLLPLLTNGMGS</sequence>
<dbReference type="EMBL" id="WHWB01034098">
    <property type="protein sequence ID" value="KAJ7413914.1"/>
    <property type="molecule type" value="Genomic_DNA"/>
</dbReference>
<comment type="caution">
    <text evidence="2">The sequence shown here is derived from an EMBL/GenBank/DDBJ whole genome shotgun (WGS) entry which is preliminary data.</text>
</comment>
<name>A0ABQ9D3N4_9PASS</name>
<keyword evidence="3" id="KW-1185">Reference proteome</keyword>
<accession>A0ABQ9D3N4</accession>
<dbReference type="Proteomes" id="UP001145742">
    <property type="component" value="Unassembled WGS sequence"/>
</dbReference>
<evidence type="ECO:0000313" key="2">
    <source>
        <dbReference type="EMBL" id="KAJ7413914.1"/>
    </source>
</evidence>
<proteinExistence type="predicted"/>
<gene>
    <name evidence="2" type="ORF">WISP_87606</name>
</gene>
<evidence type="ECO:0000256" key="1">
    <source>
        <dbReference type="SAM" id="MobiDB-lite"/>
    </source>
</evidence>
<protein>
    <submittedName>
        <fullName evidence="2">Uncharacterized protein</fullName>
    </submittedName>
</protein>
<reference evidence="2" key="1">
    <citation type="submission" date="2019-10" db="EMBL/GenBank/DDBJ databases">
        <authorList>
            <person name="Soares A.E.R."/>
            <person name="Aleixo A."/>
            <person name="Schneider P."/>
            <person name="Miyaki C.Y."/>
            <person name="Schneider M.P."/>
            <person name="Mello C."/>
            <person name="Vasconcelos A.T.R."/>
        </authorList>
    </citation>
    <scope>NUCLEOTIDE SEQUENCE</scope>
    <source>
        <tissue evidence="2">Muscle</tissue>
    </source>
</reference>
<feature type="compositionally biased region" description="Basic and acidic residues" evidence="1">
    <location>
        <begin position="67"/>
        <end position="79"/>
    </location>
</feature>
<feature type="region of interest" description="Disordered" evidence="1">
    <location>
        <begin position="1"/>
        <end position="104"/>
    </location>
</feature>
<organism evidence="2 3">
    <name type="scientific">Willisornis vidua</name>
    <name type="common">Xingu scale-backed antbird</name>
    <dbReference type="NCBI Taxonomy" id="1566151"/>
    <lineage>
        <taxon>Eukaryota</taxon>
        <taxon>Metazoa</taxon>
        <taxon>Chordata</taxon>
        <taxon>Craniata</taxon>
        <taxon>Vertebrata</taxon>
        <taxon>Euteleostomi</taxon>
        <taxon>Archelosauria</taxon>
        <taxon>Archosauria</taxon>
        <taxon>Dinosauria</taxon>
        <taxon>Saurischia</taxon>
        <taxon>Theropoda</taxon>
        <taxon>Coelurosauria</taxon>
        <taxon>Aves</taxon>
        <taxon>Neognathae</taxon>
        <taxon>Neoaves</taxon>
        <taxon>Telluraves</taxon>
        <taxon>Australaves</taxon>
        <taxon>Passeriformes</taxon>
        <taxon>Thamnophilidae</taxon>
        <taxon>Willisornis</taxon>
    </lineage>
</organism>
<feature type="compositionally biased region" description="Polar residues" evidence="1">
    <location>
        <begin position="13"/>
        <end position="26"/>
    </location>
</feature>
<evidence type="ECO:0000313" key="3">
    <source>
        <dbReference type="Proteomes" id="UP001145742"/>
    </source>
</evidence>